<dbReference type="InterPro" id="IPR036390">
    <property type="entry name" value="WH_DNA-bd_sf"/>
</dbReference>
<proteinExistence type="predicted"/>
<dbReference type="RefSeq" id="WP_147360101.1">
    <property type="nucleotide sequence ID" value="NZ_QWGT01000496.1"/>
</dbReference>
<dbReference type="InterPro" id="IPR036388">
    <property type="entry name" value="WH-like_DNA-bd_sf"/>
</dbReference>
<dbReference type="Gene3D" id="1.10.10.10">
    <property type="entry name" value="Winged helix-like DNA-binding domain superfamily/Winged helix DNA-binding domain"/>
    <property type="match status" value="1"/>
</dbReference>
<accession>A0A399SQK9</accession>
<protein>
    <submittedName>
        <fullName evidence="3">MarR family transcriptional regulator</fullName>
    </submittedName>
</protein>
<dbReference type="AlphaFoldDB" id="A0A399SQK9"/>
<dbReference type="GO" id="GO:0006355">
    <property type="term" value="P:regulation of DNA-templated transcription"/>
    <property type="evidence" value="ECO:0007669"/>
    <property type="project" value="InterPro"/>
</dbReference>
<organism evidence="3 4">
    <name type="scientific">Clavibacter lycopersici</name>
    <dbReference type="NCBI Taxonomy" id="2301718"/>
    <lineage>
        <taxon>Bacteria</taxon>
        <taxon>Bacillati</taxon>
        <taxon>Actinomycetota</taxon>
        <taxon>Actinomycetes</taxon>
        <taxon>Micrococcales</taxon>
        <taxon>Microbacteriaceae</taxon>
        <taxon>Clavibacter</taxon>
    </lineage>
</organism>
<feature type="region of interest" description="Disordered" evidence="1">
    <location>
        <begin position="1"/>
        <end position="45"/>
    </location>
</feature>
<dbReference type="SUPFAM" id="SSF46785">
    <property type="entry name" value="Winged helix' DNA-binding domain"/>
    <property type="match status" value="1"/>
</dbReference>
<feature type="domain" description="HTH marR-type" evidence="2">
    <location>
        <begin position="49"/>
        <end position="96"/>
    </location>
</feature>
<feature type="compositionally biased region" description="Basic and acidic residues" evidence="1">
    <location>
        <begin position="32"/>
        <end position="43"/>
    </location>
</feature>
<evidence type="ECO:0000259" key="2">
    <source>
        <dbReference type="Pfam" id="PF12802"/>
    </source>
</evidence>
<keyword evidence="4" id="KW-1185">Reference proteome</keyword>
<comment type="caution">
    <text evidence="3">The sequence shown here is derived from an EMBL/GenBank/DDBJ whole genome shotgun (WGS) entry which is preliminary data.</text>
</comment>
<reference evidence="3 4" key="1">
    <citation type="submission" date="2018-08" db="EMBL/GenBank/DDBJ databases">
        <title>Genome Sequence of Clavibacter michiganensis Subspecies type strains, and the Atypical Peach-Colored Strains Isolated from Tomato.</title>
        <authorList>
            <person name="Osdaghi E."/>
            <person name="Portier P."/>
            <person name="Briand M."/>
            <person name="Jacques M.-A."/>
        </authorList>
    </citation>
    <scope>NUCLEOTIDE SEQUENCE [LARGE SCALE GENOMIC DNA]</scope>
    <source>
        <strain evidence="3 4">CFBP 8615</strain>
    </source>
</reference>
<sequence length="193" mass="20097">MTGNETGDAERAPEPSAPVVDPARSVPLAPDPRSRGTTPDHVRRSNLATVLQIVHETGPASRSELTRETGLNRSTIAALVGELQELGLVVESEPPGTNRVGRPSPIVSADPRVVVFAVNPEIDAVTVGLVGLDGVVQQRIRRDTDGVPTAAQAARLAAAIISGIRADLLQLAHERGDGGAVEARLARQLGAGR</sequence>
<evidence type="ECO:0000313" key="4">
    <source>
        <dbReference type="Proteomes" id="UP000266484"/>
    </source>
</evidence>
<feature type="non-terminal residue" evidence="3">
    <location>
        <position position="193"/>
    </location>
</feature>
<evidence type="ECO:0000256" key="1">
    <source>
        <dbReference type="SAM" id="MobiDB-lite"/>
    </source>
</evidence>
<dbReference type="EMBL" id="QWGT01000496">
    <property type="protein sequence ID" value="RIJ44125.1"/>
    <property type="molecule type" value="Genomic_DNA"/>
</dbReference>
<name>A0A399SQK9_9MICO</name>
<dbReference type="InterPro" id="IPR000835">
    <property type="entry name" value="HTH_MarR-typ"/>
</dbReference>
<evidence type="ECO:0000313" key="3">
    <source>
        <dbReference type="EMBL" id="RIJ44125.1"/>
    </source>
</evidence>
<dbReference type="Proteomes" id="UP000266484">
    <property type="component" value="Unassembled WGS sequence"/>
</dbReference>
<dbReference type="GO" id="GO:0003677">
    <property type="term" value="F:DNA binding"/>
    <property type="evidence" value="ECO:0007669"/>
    <property type="project" value="InterPro"/>
</dbReference>
<dbReference type="Pfam" id="PF12802">
    <property type="entry name" value="MarR_2"/>
    <property type="match status" value="1"/>
</dbReference>
<gene>
    <name evidence="3" type="ORF">DZG00_16150</name>
</gene>